<name>S9S854_MAGFU</name>
<sequence>MDLEQDGAASGRSKAFPDRERDPVIGDAVSADDIAAKLREQKIRNAVRGLGRIRLRIVTPM</sequence>
<evidence type="ECO:0000313" key="2">
    <source>
        <dbReference type="EMBL" id="EPY00263.1"/>
    </source>
</evidence>
<gene>
    <name evidence="2" type="ORF">K678_16976</name>
</gene>
<evidence type="ECO:0000256" key="1">
    <source>
        <dbReference type="SAM" id="MobiDB-lite"/>
    </source>
</evidence>
<dbReference type="EMBL" id="AQPH01000120">
    <property type="protein sequence ID" value="EPY00263.1"/>
    <property type="molecule type" value="Genomic_DNA"/>
</dbReference>
<feature type="region of interest" description="Disordered" evidence="1">
    <location>
        <begin position="1"/>
        <end position="23"/>
    </location>
</feature>
<reference evidence="2 3" key="1">
    <citation type="submission" date="2013-04" db="EMBL/GenBank/DDBJ databases">
        <authorList>
            <person name="Kuznetsov B."/>
            <person name="Ivanovsky R."/>
        </authorList>
    </citation>
    <scope>NUCLEOTIDE SEQUENCE [LARGE SCALE GENOMIC DNA]</scope>
    <source>
        <strain evidence="2 3">MGU-K5</strain>
    </source>
</reference>
<protein>
    <submittedName>
        <fullName evidence="2">Uncharacterized protein</fullName>
    </submittedName>
</protein>
<dbReference type="Proteomes" id="UP000015350">
    <property type="component" value="Unassembled WGS sequence"/>
</dbReference>
<dbReference type="AlphaFoldDB" id="S9S854"/>
<comment type="caution">
    <text evidence="2">The sequence shown here is derived from an EMBL/GenBank/DDBJ whole genome shotgun (WGS) entry which is preliminary data.</text>
</comment>
<accession>S9S854</accession>
<organism evidence="2 3">
    <name type="scientific">Magnetospirillum fulvum MGU-K5</name>
    <dbReference type="NCBI Taxonomy" id="1316936"/>
    <lineage>
        <taxon>Bacteria</taxon>
        <taxon>Pseudomonadati</taxon>
        <taxon>Pseudomonadota</taxon>
        <taxon>Alphaproteobacteria</taxon>
        <taxon>Rhodospirillales</taxon>
        <taxon>Rhodospirillaceae</taxon>
        <taxon>Magnetospirillum</taxon>
    </lineage>
</organism>
<evidence type="ECO:0000313" key="3">
    <source>
        <dbReference type="Proteomes" id="UP000015350"/>
    </source>
</evidence>
<dbReference type="RefSeq" id="WP_021133668.1">
    <property type="nucleotide sequence ID" value="NZ_AQPH01000120.1"/>
</dbReference>
<proteinExistence type="predicted"/>